<evidence type="ECO:0000259" key="9">
    <source>
        <dbReference type="PROSITE" id="PS50109"/>
    </source>
</evidence>
<dbReference type="InterPro" id="IPR011990">
    <property type="entry name" value="TPR-like_helical_dom_sf"/>
</dbReference>
<keyword evidence="3" id="KW-0597">Phosphoprotein</keyword>
<comment type="caution">
    <text evidence="10">The sequence shown here is derived from an EMBL/GenBank/DDBJ whole genome shotgun (WGS) entry which is preliminary data.</text>
</comment>
<keyword evidence="8" id="KW-1133">Transmembrane helix</keyword>
<keyword evidence="8" id="KW-0812">Transmembrane</keyword>
<dbReference type="Pfam" id="PF07568">
    <property type="entry name" value="HisKA_2"/>
    <property type="match status" value="1"/>
</dbReference>
<dbReference type="EMBL" id="BMLI01000001">
    <property type="protein sequence ID" value="GGM89745.1"/>
    <property type="molecule type" value="Genomic_DNA"/>
</dbReference>
<dbReference type="InterPro" id="IPR011495">
    <property type="entry name" value="Sig_transdc_His_kin_sub2_dim/P"/>
</dbReference>
<feature type="transmembrane region" description="Helical" evidence="8">
    <location>
        <begin position="475"/>
        <end position="492"/>
    </location>
</feature>
<keyword evidence="7" id="KW-0067">ATP-binding</keyword>
<evidence type="ECO:0000256" key="4">
    <source>
        <dbReference type="ARBA" id="ARBA00022679"/>
    </source>
</evidence>
<evidence type="ECO:0000256" key="7">
    <source>
        <dbReference type="ARBA" id="ARBA00022840"/>
    </source>
</evidence>
<dbReference type="InterPro" id="IPR036890">
    <property type="entry name" value="HATPase_C_sf"/>
</dbReference>
<protein>
    <recommendedName>
        <fullName evidence="2">histidine kinase</fullName>
        <ecNumber evidence="2">2.7.13.3</ecNumber>
    </recommendedName>
</protein>
<evidence type="ECO:0000256" key="8">
    <source>
        <dbReference type="SAM" id="Phobius"/>
    </source>
</evidence>
<organism evidence="10 11">
    <name type="scientific">Dyadobacter beijingensis</name>
    <dbReference type="NCBI Taxonomy" id="365489"/>
    <lineage>
        <taxon>Bacteria</taxon>
        <taxon>Pseudomonadati</taxon>
        <taxon>Bacteroidota</taxon>
        <taxon>Cytophagia</taxon>
        <taxon>Cytophagales</taxon>
        <taxon>Spirosomataceae</taxon>
        <taxon>Dyadobacter</taxon>
    </lineage>
</organism>
<accession>A0ABQ2HVW3</accession>
<dbReference type="EC" id="2.7.13.3" evidence="2"/>
<feature type="domain" description="Histidine kinase" evidence="9">
    <location>
        <begin position="524"/>
        <end position="716"/>
    </location>
</feature>
<evidence type="ECO:0000256" key="2">
    <source>
        <dbReference type="ARBA" id="ARBA00012438"/>
    </source>
</evidence>
<name>A0ABQ2HVW3_9BACT</name>
<evidence type="ECO:0000256" key="5">
    <source>
        <dbReference type="ARBA" id="ARBA00022741"/>
    </source>
</evidence>
<reference evidence="11" key="1">
    <citation type="journal article" date="2019" name="Int. J. Syst. Evol. Microbiol.">
        <title>The Global Catalogue of Microorganisms (GCM) 10K type strain sequencing project: providing services to taxonomists for standard genome sequencing and annotation.</title>
        <authorList>
            <consortium name="The Broad Institute Genomics Platform"/>
            <consortium name="The Broad Institute Genome Sequencing Center for Infectious Disease"/>
            <person name="Wu L."/>
            <person name="Ma J."/>
        </authorList>
    </citation>
    <scope>NUCLEOTIDE SEQUENCE [LARGE SCALE GENOMIC DNA]</scope>
    <source>
        <strain evidence="11">CGMCC 1.6375</strain>
    </source>
</reference>
<evidence type="ECO:0000256" key="1">
    <source>
        <dbReference type="ARBA" id="ARBA00000085"/>
    </source>
</evidence>
<gene>
    <name evidence="10" type="ORF">GCM10010967_23260</name>
</gene>
<dbReference type="Pfam" id="PF02518">
    <property type="entry name" value="HATPase_c"/>
    <property type="match status" value="1"/>
</dbReference>
<dbReference type="Proteomes" id="UP000632339">
    <property type="component" value="Unassembled WGS sequence"/>
</dbReference>
<comment type="catalytic activity">
    <reaction evidence="1">
        <text>ATP + protein L-histidine = ADP + protein N-phospho-L-histidine.</text>
        <dbReference type="EC" id="2.7.13.3"/>
    </reaction>
</comment>
<dbReference type="PANTHER" id="PTHR41523">
    <property type="entry name" value="TWO-COMPONENT SYSTEM SENSOR PROTEIN"/>
    <property type="match status" value="1"/>
</dbReference>
<dbReference type="InterPro" id="IPR005467">
    <property type="entry name" value="His_kinase_dom"/>
</dbReference>
<dbReference type="Gene3D" id="3.30.565.10">
    <property type="entry name" value="Histidine kinase-like ATPase, C-terminal domain"/>
    <property type="match status" value="1"/>
</dbReference>
<dbReference type="InterPro" id="IPR003594">
    <property type="entry name" value="HATPase_dom"/>
</dbReference>
<evidence type="ECO:0000313" key="11">
    <source>
        <dbReference type="Proteomes" id="UP000632339"/>
    </source>
</evidence>
<evidence type="ECO:0000256" key="3">
    <source>
        <dbReference type="ARBA" id="ARBA00022553"/>
    </source>
</evidence>
<keyword evidence="4" id="KW-0808">Transferase</keyword>
<keyword evidence="11" id="KW-1185">Reference proteome</keyword>
<keyword evidence="5" id="KW-0547">Nucleotide-binding</keyword>
<keyword evidence="8" id="KW-0472">Membrane</keyword>
<proteinExistence type="predicted"/>
<dbReference type="Gene3D" id="3.30.450.20">
    <property type="entry name" value="PAS domain"/>
    <property type="match status" value="1"/>
</dbReference>
<dbReference type="SUPFAM" id="SSF48452">
    <property type="entry name" value="TPR-like"/>
    <property type="match status" value="1"/>
</dbReference>
<keyword evidence="6" id="KW-0418">Kinase</keyword>
<dbReference type="SUPFAM" id="SSF55874">
    <property type="entry name" value="ATPase domain of HSP90 chaperone/DNA topoisomerase II/histidine kinase"/>
    <property type="match status" value="1"/>
</dbReference>
<dbReference type="Gene3D" id="1.25.40.10">
    <property type="entry name" value="Tetratricopeptide repeat domain"/>
    <property type="match status" value="1"/>
</dbReference>
<dbReference type="PROSITE" id="PS50109">
    <property type="entry name" value="HIS_KIN"/>
    <property type="match status" value="1"/>
</dbReference>
<evidence type="ECO:0000256" key="6">
    <source>
        <dbReference type="ARBA" id="ARBA00022777"/>
    </source>
</evidence>
<evidence type="ECO:0000313" key="10">
    <source>
        <dbReference type="EMBL" id="GGM89745.1"/>
    </source>
</evidence>
<sequence>MPAEGAGGPLSDPDSVRFASLLEAGYQYLLKPGEAKSDMQMAAGYAKKALDLSLEWKDKSREADAYLLSSMITKESRRPEEAAALLEKSLGIYRSIGNFLGEGNALMEKRFRYSDFANNINQRVEVVRQATAAYGKAGAKKEEADARREMGDLLQIIGKEPFAALSELKRSLALYEAARYRNVQGVYDLIGYVYAKMGIIDEAVRYGRLAEKVAIAQKDSSMQLCTIYNRLSYGYFISNDFKKSFEYDRLAMDVAVRHKDSPSIAMIATNFANRQNLDKYPHYQAAIDYALSTIDRYPAMAPGSKIGLYAIVVKACDNLGKHALAQRYFDEMLALANTNKLLSNAWLNVSNTAVQHFLATRQLDLAHKYLLEHRRQSLEGNLKYQLMYSYLWSFKLDSLNGKYLSAIQNYQLHKVLRDSLQSKAKEDQIAMLNIRFDTEQKDNELKMKARDISQLQRRATLQNQILTETKRNRNITAAFLILSVLFIILLYNRYKTKQQITLATAENNRVLQKMVKEREWLIRELHHRVKNNLQTVISLLESQSVFLKGDALNAMKESQHRVQAMSLIHQKLYLADKLAVVNMPDYVSDLVEYLRDSFDARGIQLRTDIAPVDLDVSQAIPIGLILNEAITNSLKYAFPNRASGAIDIVLQIQPAGSGIVLSMKDDGVGLPDQYVKGKSGSLGIILMRGLTGELGGELHLSNTNGTEISIRFDFVSAARREEVVETSASDG</sequence>
<dbReference type="SMART" id="SM00387">
    <property type="entry name" value="HATPase_c"/>
    <property type="match status" value="1"/>
</dbReference>
<dbReference type="PANTHER" id="PTHR41523:SF8">
    <property type="entry name" value="ETHYLENE RESPONSE SENSOR PROTEIN"/>
    <property type="match status" value="1"/>
</dbReference>